<evidence type="ECO:0000256" key="2">
    <source>
        <dbReference type="ARBA" id="ARBA00023015"/>
    </source>
</evidence>
<evidence type="ECO:0000256" key="3">
    <source>
        <dbReference type="ARBA" id="ARBA00023163"/>
    </source>
</evidence>
<gene>
    <name evidence="6" type="ORF">FHW37_12313</name>
</gene>
<dbReference type="SUPFAM" id="SSF52172">
    <property type="entry name" value="CheY-like"/>
    <property type="match status" value="1"/>
</dbReference>
<dbReference type="PANTHER" id="PTHR44591">
    <property type="entry name" value="STRESS RESPONSE REGULATOR PROTEIN 1"/>
    <property type="match status" value="1"/>
</dbReference>
<dbReference type="AlphaFoldDB" id="A0A561PVV7"/>
<name>A0A561PVV7_9HYPH</name>
<feature type="domain" description="Response regulatory" evidence="5">
    <location>
        <begin position="15"/>
        <end position="125"/>
    </location>
</feature>
<evidence type="ECO:0000256" key="1">
    <source>
        <dbReference type="ARBA" id="ARBA00022553"/>
    </source>
</evidence>
<reference evidence="6 7" key="1">
    <citation type="submission" date="2019-06" db="EMBL/GenBank/DDBJ databases">
        <title>Sorghum-associated microbial communities from plants grown in Nebraska, USA.</title>
        <authorList>
            <person name="Schachtman D."/>
        </authorList>
    </citation>
    <scope>NUCLEOTIDE SEQUENCE [LARGE SCALE GENOMIC DNA]</scope>
    <source>
        <strain evidence="6 7">1225</strain>
    </source>
</reference>
<keyword evidence="2" id="KW-0805">Transcription regulation</keyword>
<evidence type="ECO:0000313" key="7">
    <source>
        <dbReference type="Proteomes" id="UP000320653"/>
    </source>
</evidence>
<proteinExistence type="predicted"/>
<dbReference type="EMBL" id="VIWP01000023">
    <property type="protein sequence ID" value="TWF42235.1"/>
    <property type="molecule type" value="Genomic_DNA"/>
</dbReference>
<evidence type="ECO:0000256" key="4">
    <source>
        <dbReference type="PROSITE-ProRule" id="PRU00169"/>
    </source>
</evidence>
<dbReference type="InterPro" id="IPR050595">
    <property type="entry name" value="Bact_response_regulator"/>
</dbReference>
<sequence length="126" mass="13486">MSREAWGTSMLHDKTILLVDDQALIVLELATTLEDAGADVVTFGNAPEALAWLQATTPSAAVLDYRVGADTSASIAKTLSERGVPVLFYSGMVDLAHLPDELLAHEWLNKPSSPEDLIARLQALTA</sequence>
<dbReference type="Pfam" id="PF00072">
    <property type="entry name" value="Response_reg"/>
    <property type="match status" value="1"/>
</dbReference>
<dbReference type="GO" id="GO:0000160">
    <property type="term" value="P:phosphorelay signal transduction system"/>
    <property type="evidence" value="ECO:0007669"/>
    <property type="project" value="InterPro"/>
</dbReference>
<protein>
    <submittedName>
        <fullName evidence="6">Response regulator receiver domain-containing protein</fullName>
    </submittedName>
</protein>
<dbReference type="SMART" id="SM00448">
    <property type="entry name" value="REC"/>
    <property type="match status" value="1"/>
</dbReference>
<dbReference type="InterPro" id="IPR011006">
    <property type="entry name" value="CheY-like_superfamily"/>
</dbReference>
<keyword evidence="1 4" id="KW-0597">Phosphoprotein</keyword>
<accession>A0A561PVV7</accession>
<comment type="caution">
    <text evidence="6">The sequence shown here is derived from an EMBL/GenBank/DDBJ whole genome shotgun (WGS) entry which is preliminary data.</text>
</comment>
<dbReference type="PROSITE" id="PS50110">
    <property type="entry name" value="RESPONSE_REGULATORY"/>
    <property type="match status" value="1"/>
</dbReference>
<evidence type="ECO:0000313" key="6">
    <source>
        <dbReference type="EMBL" id="TWF42235.1"/>
    </source>
</evidence>
<dbReference type="Gene3D" id="3.40.50.2300">
    <property type="match status" value="1"/>
</dbReference>
<dbReference type="PANTHER" id="PTHR44591:SF3">
    <property type="entry name" value="RESPONSE REGULATORY DOMAIN-CONTAINING PROTEIN"/>
    <property type="match status" value="1"/>
</dbReference>
<dbReference type="InterPro" id="IPR001789">
    <property type="entry name" value="Sig_transdc_resp-reg_receiver"/>
</dbReference>
<feature type="modified residue" description="4-aspartylphosphate" evidence="4">
    <location>
        <position position="64"/>
    </location>
</feature>
<dbReference type="Proteomes" id="UP000320653">
    <property type="component" value="Unassembled WGS sequence"/>
</dbReference>
<evidence type="ECO:0000259" key="5">
    <source>
        <dbReference type="PROSITE" id="PS50110"/>
    </source>
</evidence>
<keyword evidence="3" id="KW-0804">Transcription</keyword>
<keyword evidence="7" id="KW-1185">Reference proteome</keyword>
<organism evidence="6 7">
    <name type="scientific">Neorhizobium alkalisoli</name>
    <dbReference type="NCBI Taxonomy" id="528178"/>
    <lineage>
        <taxon>Bacteria</taxon>
        <taxon>Pseudomonadati</taxon>
        <taxon>Pseudomonadota</taxon>
        <taxon>Alphaproteobacteria</taxon>
        <taxon>Hyphomicrobiales</taxon>
        <taxon>Rhizobiaceae</taxon>
        <taxon>Rhizobium/Agrobacterium group</taxon>
        <taxon>Neorhizobium</taxon>
    </lineage>
</organism>